<feature type="coiled-coil region" evidence="2">
    <location>
        <begin position="73"/>
        <end position="173"/>
    </location>
</feature>
<organism evidence="5 6">
    <name type="scientific">Trichodelitschia bisporula</name>
    <dbReference type="NCBI Taxonomy" id="703511"/>
    <lineage>
        <taxon>Eukaryota</taxon>
        <taxon>Fungi</taxon>
        <taxon>Dikarya</taxon>
        <taxon>Ascomycota</taxon>
        <taxon>Pezizomycotina</taxon>
        <taxon>Dothideomycetes</taxon>
        <taxon>Dothideomycetes incertae sedis</taxon>
        <taxon>Phaeotrichales</taxon>
        <taxon>Phaeotrichaceae</taxon>
        <taxon>Trichodelitschia</taxon>
    </lineage>
</organism>
<dbReference type="Pfam" id="PF08614">
    <property type="entry name" value="ATG16"/>
    <property type="match status" value="1"/>
</dbReference>
<dbReference type="OrthoDB" id="8949486at2759"/>
<evidence type="ECO:0000256" key="2">
    <source>
        <dbReference type="SAM" id="Coils"/>
    </source>
</evidence>
<keyword evidence="6" id="KW-1185">Reference proteome</keyword>
<evidence type="ECO:0000313" key="6">
    <source>
        <dbReference type="Proteomes" id="UP000799640"/>
    </source>
</evidence>
<evidence type="ECO:0000256" key="3">
    <source>
        <dbReference type="SAM" id="MobiDB-lite"/>
    </source>
</evidence>
<dbReference type="CDD" id="cd22887">
    <property type="entry name" value="Atg16_CCD"/>
    <property type="match status" value="1"/>
</dbReference>
<reference evidence="5" key="1">
    <citation type="journal article" date="2020" name="Stud. Mycol.">
        <title>101 Dothideomycetes genomes: a test case for predicting lifestyles and emergence of pathogens.</title>
        <authorList>
            <person name="Haridas S."/>
            <person name="Albert R."/>
            <person name="Binder M."/>
            <person name="Bloem J."/>
            <person name="Labutti K."/>
            <person name="Salamov A."/>
            <person name="Andreopoulos B."/>
            <person name="Baker S."/>
            <person name="Barry K."/>
            <person name="Bills G."/>
            <person name="Bluhm B."/>
            <person name="Cannon C."/>
            <person name="Castanera R."/>
            <person name="Culley D."/>
            <person name="Daum C."/>
            <person name="Ezra D."/>
            <person name="Gonzalez J."/>
            <person name="Henrissat B."/>
            <person name="Kuo A."/>
            <person name="Liang C."/>
            <person name="Lipzen A."/>
            <person name="Lutzoni F."/>
            <person name="Magnuson J."/>
            <person name="Mondo S."/>
            <person name="Nolan M."/>
            <person name="Ohm R."/>
            <person name="Pangilinan J."/>
            <person name="Park H.-J."/>
            <person name="Ramirez L."/>
            <person name="Alfaro M."/>
            <person name="Sun H."/>
            <person name="Tritt A."/>
            <person name="Yoshinaga Y."/>
            <person name="Zwiers L.-H."/>
            <person name="Turgeon B."/>
            <person name="Goodwin S."/>
            <person name="Spatafora J."/>
            <person name="Crous P."/>
            <person name="Grigoriev I."/>
        </authorList>
    </citation>
    <scope>NUCLEOTIDE SEQUENCE</scope>
    <source>
        <strain evidence="5">CBS 262.69</strain>
    </source>
</reference>
<dbReference type="Proteomes" id="UP000799640">
    <property type="component" value="Unassembled WGS sequence"/>
</dbReference>
<evidence type="ECO:0000256" key="1">
    <source>
        <dbReference type="ARBA" id="ARBA00005331"/>
    </source>
</evidence>
<name>A0A6G1HPA4_9PEZI</name>
<evidence type="ECO:0000313" key="5">
    <source>
        <dbReference type="EMBL" id="KAF2397677.1"/>
    </source>
</evidence>
<keyword evidence="2" id="KW-0175">Coiled coil</keyword>
<feature type="domain" description="Autophagy-related protein 16" evidence="4">
    <location>
        <begin position="7"/>
        <end position="186"/>
    </location>
</feature>
<dbReference type="InterPro" id="IPR013923">
    <property type="entry name" value="Autophagy-rel_prot_16_dom"/>
</dbReference>
<dbReference type="EMBL" id="ML996702">
    <property type="protein sequence ID" value="KAF2397677.1"/>
    <property type="molecule type" value="Genomic_DNA"/>
</dbReference>
<gene>
    <name evidence="5" type="ORF">EJ06DRAFT_523614</name>
</gene>
<dbReference type="AlphaFoldDB" id="A0A6G1HPA4"/>
<proteinExistence type="inferred from homology"/>
<accession>A0A6G1HPA4</accession>
<comment type="similarity">
    <text evidence="1">Belongs to the ATG16 family.</text>
</comment>
<sequence length="191" mass="21160">MDAGLAEYAANIAARDKREQAQRGVFDLYTRLATRCAAAEGAARSGGGNATAGSATGAEKTARRGTPVPDAAVEELRSQLSAAQAARATLESQARAAAELQRQHTGLQARTEAKEREIALLARRLRDREEEIRERKKLVERVQDEMVALSLQLSMAEQKAERLEGENKDLVKRWMERVGEEVERMNVDSRW</sequence>
<protein>
    <submittedName>
        <fullName evidence="5">Autophagy protein 16</fullName>
    </submittedName>
</protein>
<feature type="region of interest" description="Disordered" evidence="3">
    <location>
        <begin position="40"/>
        <end position="67"/>
    </location>
</feature>
<dbReference type="Gene3D" id="1.20.5.170">
    <property type="match status" value="1"/>
</dbReference>
<evidence type="ECO:0000259" key="4">
    <source>
        <dbReference type="Pfam" id="PF08614"/>
    </source>
</evidence>